<accession>A0ABU9GUW2</accession>
<evidence type="ECO:0000313" key="2">
    <source>
        <dbReference type="EMBL" id="MEL0631041.1"/>
    </source>
</evidence>
<feature type="transmembrane region" description="Helical" evidence="1">
    <location>
        <begin position="12"/>
        <end position="31"/>
    </location>
</feature>
<keyword evidence="1" id="KW-0472">Membrane</keyword>
<comment type="caution">
    <text evidence="2">The sequence shown here is derived from an EMBL/GenBank/DDBJ whole genome shotgun (WGS) entry which is preliminary data.</text>
</comment>
<reference evidence="2 3" key="1">
    <citation type="submission" date="2024-02" db="EMBL/GenBank/DDBJ databases">
        <title>Bacteria isolated from the canopy kelp, Nereocystis luetkeana.</title>
        <authorList>
            <person name="Pfister C.A."/>
            <person name="Younker I.T."/>
            <person name="Light S.H."/>
        </authorList>
    </citation>
    <scope>NUCLEOTIDE SEQUENCE [LARGE SCALE GENOMIC DNA]</scope>
    <source>
        <strain evidence="2 3">TI.1.05</strain>
    </source>
</reference>
<feature type="non-terminal residue" evidence="2">
    <location>
        <position position="1"/>
    </location>
</feature>
<keyword evidence="1" id="KW-0812">Transmembrane</keyword>
<feature type="non-terminal residue" evidence="2">
    <location>
        <position position="72"/>
    </location>
</feature>
<proteinExistence type="predicted"/>
<name>A0ABU9GUW2_9GAMM</name>
<evidence type="ECO:0000256" key="1">
    <source>
        <dbReference type="SAM" id="Phobius"/>
    </source>
</evidence>
<feature type="transmembrane region" description="Helical" evidence="1">
    <location>
        <begin position="43"/>
        <end position="67"/>
    </location>
</feature>
<protein>
    <submittedName>
        <fullName evidence="2">Amino acid ABC transporter permease</fullName>
    </submittedName>
</protein>
<dbReference type="EMBL" id="JBAKAZ010000370">
    <property type="protein sequence ID" value="MEL0631041.1"/>
    <property type="molecule type" value="Genomic_DNA"/>
</dbReference>
<evidence type="ECO:0000313" key="3">
    <source>
        <dbReference type="Proteomes" id="UP001369082"/>
    </source>
</evidence>
<sequence>FKYIGNLKAKIPVILLFPVVCFILISGGFGLEDVETEKWGGLMLTILLAAVGIIASFPIGVVIALGLQSDMP</sequence>
<dbReference type="Proteomes" id="UP001369082">
    <property type="component" value="Unassembled WGS sequence"/>
</dbReference>
<organism evidence="2 3">
    <name type="scientific">Psychromonas aquatilis</name>
    <dbReference type="NCBI Taxonomy" id="2005072"/>
    <lineage>
        <taxon>Bacteria</taxon>
        <taxon>Pseudomonadati</taxon>
        <taxon>Pseudomonadota</taxon>
        <taxon>Gammaproteobacteria</taxon>
        <taxon>Alteromonadales</taxon>
        <taxon>Psychromonadaceae</taxon>
        <taxon>Psychromonas</taxon>
    </lineage>
</organism>
<gene>
    <name evidence="2" type="ORF">V6256_15850</name>
</gene>
<keyword evidence="1" id="KW-1133">Transmembrane helix</keyword>
<keyword evidence="3" id="KW-1185">Reference proteome</keyword>